<organism evidence="1 2">
    <name type="scientific">Trifolium pratense</name>
    <name type="common">Red clover</name>
    <dbReference type="NCBI Taxonomy" id="57577"/>
    <lineage>
        <taxon>Eukaryota</taxon>
        <taxon>Viridiplantae</taxon>
        <taxon>Streptophyta</taxon>
        <taxon>Embryophyta</taxon>
        <taxon>Tracheophyta</taxon>
        <taxon>Spermatophyta</taxon>
        <taxon>Magnoliopsida</taxon>
        <taxon>eudicotyledons</taxon>
        <taxon>Gunneridae</taxon>
        <taxon>Pentapetalae</taxon>
        <taxon>rosids</taxon>
        <taxon>fabids</taxon>
        <taxon>Fabales</taxon>
        <taxon>Fabaceae</taxon>
        <taxon>Papilionoideae</taxon>
        <taxon>50 kb inversion clade</taxon>
        <taxon>NPAAA clade</taxon>
        <taxon>Hologalegina</taxon>
        <taxon>IRL clade</taxon>
        <taxon>Trifolieae</taxon>
        <taxon>Trifolium</taxon>
    </lineage>
</organism>
<reference evidence="1" key="1">
    <citation type="submission" date="2023-10" db="EMBL/GenBank/DDBJ databases">
        <authorList>
            <person name="Rodriguez Cubillos JULIANA M."/>
            <person name="De Vega J."/>
        </authorList>
    </citation>
    <scope>NUCLEOTIDE SEQUENCE</scope>
</reference>
<evidence type="ECO:0000313" key="1">
    <source>
        <dbReference type="EMBL" id="CAJ2652495.1"/>
    </source>
</evidence>
<comment type="caution">
    <text evidence="1">The sequence shown here is derived from an EMBL/GenBank/DDBJ whole genome shotgun (WGS) entry which is preliminary data.</text>
</comment>
<proteinExistence type="predicted"/>
<name>A0ACB0K9N7_TRIPR</name>
<sequence>MLDHTILSSSPSRFSQALRRDSLKLSGAILSESRRRLLHLKSCSCIMFRIFANVVDYLKLIVAILSSSPARFSLNLVVVFSVSNLVLVSCSGSS</sequence>
<dbReference type="EMBL" id="CASHSV030000206">
    <property type="protein sequence ID" value="CAJ2652495.1"/>
    <property type="molecule type" value="Genomic_DNA"/>
</dbReference>
<evidence type="ECO:0000313" key="2">
    <source>
        <dbReference type="Proteomes" id="UP001177021"/>
    </source>
</evidence>
<keyword evidence="2" id="KW-1185">Reference proteome</keyword>
<gene>
    <name evidence="1" type="ORF">MILVUS5_LOCUS19968</name>
</gene>
<accession>A0ACB0K9N7</accession>
<dbReference type="Proteomes" id="UP001177021">
    <property type="component" value="Unassembled WGS sequence"/>
</dbReference>
<protein>
    <submittedName>
        <fullName evidence="1">Uncharacterized protein</fullName>
    </submittedName>
</protein>